<dbReference type="Gene3D" id="1.20.120.1220">
    <property type="match status" value="1"/>
</dbReference>
<dbReference type="Pfam" id="PF01478">
    <property type="entry name" value="Peptidase_A24"/>
    <property type="match status" value="1"/>
</dbReference>
<dbReference type="AlphaFoldDB" id="A0A7K0BME2"/>
<dbReference type="PANTHER" id="PTHR30487">
    <property type="entry name" value="TYPE 4 PREPILIN-LIKE PROTEINS LEADER PEPTIDE-PROCESSING ENZYME"/>
    <property type="match status" value="1"/>
</dbReference>
<feature type="transmembrane region" description="Helical" evidence="3">
    <location>
        <begin position="104"/>
        <end position="124"/>
    </location>
</feature>
<evidence type="ECO:0000256" key="1">
    <source>
        <dbReference type="ARBA" id="ARBA00005801"/>
    </source>
</evidence>
<proteinExistence type="inferred from homology"/>
<dbReference type="InterPro" id="IPR014032">
    <property type="entry name" value="Peptidase_A24A_bac"/>
</dbReference>
<evidence type="ECO:0000259" key="4">
    <source>
        <dbReference type="Pfam" id="PF01478"/>
    </source>
</evidence>
<gene>
    <name evidence="5" type="ORF">ACRB68_03770</name>
</gene>
<feature type="transmembrane region" description="Helical" evidence="3">
    <location>
        <begin position="144"/>
        <end position="172"/>
    </location>
</feature>
<evidence type="ECO:0000256" key="2">
    <source>
        <dbReference type="RuleBase" id="RU003793"/>
    </source>
</evidence>
<dbReference type="GO" id="GO:0004190">
    <property type="term" value="F:aspartic-type endopeptidase activity"/>
    <property type="evidence" value="ECO:0007669"/>
    <property type="project" value="InterPro"/>
</dbReference>
<sequence length="201" mass="21180">MDAPPDVARTSPWSLKADWTEPLRSRPVPVLIGCAAVAALLCGRIGPRPELPALLYLGVVSVLLTAVDIALRRLPDPLTLPSYVIGALLLGAAVPFTDGGGARFTHALIGMAALWALFAVQWFAMPKAMGFGDVKLSGVLGLYLGWYGASAWMLGTFAMFATGGVFSIALLVSRRADRKGFIPFGPFMLLGALIGVFLHAG</sequence>
<feature type="transmembrane region" description="Helical" evidence="3">
    <location>
        <begin position="53"/>
        <end position="74"/>
    </location>
</feature>
<evidence type="ECO:0000313" key="5">
    <source>
        <dbReference type="EMBL" id="MQY02347.1"/>
    </source>
</evidence>
<dbReference type="InterPro" id="IPR050882">
    <property type="entry name" value="Prepilin_peptidase/N-MTase"/>
</dbReference>
<feature type="transmembrane region" description="Helical" evidence="3">
    <location>
        <begin position="181"/>
        <end position="200"/>
    </location>
</feature>
<keyword evidence="3" id="KW-1133">Transmembrane helix</keyword>
<dbReference type="PANTHER" id="PTHR30487:SF0">
    <property type="entry name" value="PREPILIN LEADER PEPTIDASE_N-METHYLTRANSFERASE-RELATED"/>
    <property type="match status" value="1"/>
</dbReference>
<organism evidence="5 6">
    <name type="scientific">Actinomadura macrotermitis</name>
    <dbReference type="NCBI Taxonomy" id="2585200"/>
    <lineage>
        <taxon>Bacteria</taxon>
        <taxon>Bacillati</taxon>
        <taxon>Actinomycetota</taxon>
        <taxon>Actinomycetes</taxon>
        <taxon>Streptosporangiales</taxon>
        <taxon>Thermomonosporaceae</taxon>
        <taxon>Actinomadura</taxon>
    </lineage>
</organism>
<keyword evidence="6" id="KW-1185">Reference proteome</keyword>
<dbReference type="Proteomes" id="UP000487268">
    <property type="component" value="Unassembled WGS sequence"/>
</dbReference>
<keyword evidence="3" id="KW-0472">Membrane</keyword>
<dbReference type="PRINTS" id="PR00864">
    <property type="entry name" value="PREPILNPTASE"/>
</dbReference>
<name>A0A7K0BME2_9ACTN</name>
<evidence type="ECO:0000313" key="6">
    <source>
        <dbReference type="Proteomes" id="UP000487268"/>
    </source>
</evidence>
<dbReference type="RefSeq" id="WP_328593621.1">
    <property type="nucleotide sequence ID" value="NZ_WEGH01000001.1"/>
</dbReference>
<feature type="transmembrane region" description="Helical" evidence="3">
    <location>
        <begin position="28"/>
        <end position="46"/>
    </location>
</feature>
<reference evidence="5 6" key="1">
    <citation type="submission" date="2019-10" db="EMBL/GenBank/DDBJ databases">
        <title>Actinomadura rubteroloni sp. nov. and Actinomadura macrotermitis sp. nov., isolated from the gut of fungus growing-termite Macrotermes natalensis.</title>
        <authorList>
            <person name="Benndorf R."/>
            <person name="Martin K."/>
            <person name="Kuefner M."/>
            <person name="De Beer W."/>
            <person name="Kaster A.-K."/>
            <person name="Vollmers J."/>
            <person name="Poulsen M."/>
            <person name="Beemelmanns C."/>
        </authorList>
    </citation>
    <scope>NUCLEOTIDE SEQUENCE [LARGE SCALE GENOMIC DNA]</scope>
    <source>
        <strain evidence="5 6">RB68</strain>
    </source>
</reference>
<dbReference type="GO" id="GO:0005886">
    <property type="term" value="C:plasma membrane"/>
    <property type="evidence" value="ECO:0007669"/>
    <property type="project" value="TreeGrafter"/>
</dbReference>
<feature type="domain" description="Prepilin type IV endopeptidase peptidase" evidence="4">
    <location>
        <begin position="57"/>
        <end position="166"/>
    </location>
</feature>
<dbReference type="EMBL" id="WEGH01000001">
    <property type="protein sequence ID" value="MQY02347.1"/>
    <property type="molecule type" value="Genomic_DNA"/>
</dbReference>
<evidence type="ECO:0000256" key="3">
    <source>
        <dbReference type="SAM" id="Phobius"/>
    </source>
</evidence>
<dbReference type="InterPro" id="IPR000045">
    <property type="entry name" value="Prepilin_IV_endopep_pep"/>
</dbReference>
<feature type="transmembrane region" description="Helical" evidence="3">
    <location>
        <begin position="80"/>
        <end position="97"/>
    </location>
</feature>
<comment type="similarity">
    <text evidence="1 2">Belongs to the peptidase A24 family.</text>
</comment>
<dbReference type="GO" id="GO:0006465">
    <property type="term" value="P:signal peptide processing"/>
    <property type="evidence" value="ECO:0007669"/>
    <property type="project" value="TreeGrafter"/>
</dbReference>
<accession>A0A7K0BME2</accession>
<keyword evidence="3" id="KW-0812">Transmembrane</keyword>
<comment type="caution">
    <text evidence="5">The sequence shown here is derived from an EMBL/GenBank/DDBJ whole genome shotgun (WGS) entry which is preliminary data.</text>
</comment>
<protein>
    <recommendedName>
        <fullName evidence="4">Prepilin type IV endopeptidase peptidase domain-containing protein</fullName>
    </recommendedName>
</protein>